<evidence type="ECO:0000259" key="1">
    <source>
        <dbReference type="Pfam" id="PF13460"/>
    </source>
</evidence>
<dbReference type="InterPro" id="IPR021295">
    <property type="entry name" value="DUF2867"/>
</dbReference>
<sequence>MKFLITGANGYIGIRLLTALSETEHEVVAVVRNKDRLPPELCRLFQDRLSIVEFDFLNEPERQVDCPDDIDVAYYLIHSMGSGEGFHRREKQCAQHFVEWVKTSRCKQIVYLSGLTPADEHGSQLSTHLASRQQVHASLQTAKAPVTTLRASIIVGSGSASFEIIRDLVEKLPFMITPKWAKTRCQPISIRNVIDYLLAVPQIPECLGKAYDIGGPDIMTYRDMLMRYARARKLTRFIIPVPFFSPRLSSYWLSLVTATHYQVAKALVGSLHMETICKENKIRDLIPLDLIPYPEAIQRALSIIAQNRVPSTWYGALSSGQLSHHQITNIQVPEFGVLTDKKSTPLTTENDQVVDAVWALGGGNGWPSMLWAWRLRGWMDKLVGGIGMRRGRRSQNELKPGDALDFWRVIVADKENGRLTLYAEMKLPGEAWLEFQIEHGALYQTATFRPKGLFGRLYWYSTLPFHMVLFPRMVSSLANGWPERPNHTPSP</sequence>
<feature type="domain" description="NAD(P)-binding" evidence="1">
    <location>
        <begin position="7"/>
        <end position="141"/>
    </location>
</feature>
<reference evidence="2 3" key="1">
    <citation type="submission" date="2020-07" db="EMBL/GenBank/DDBJ databases">
        <title>Roseicoccus Jingziensis gen. nov., sp. nov., isolated from coastal seawater.</title>
        <authorList>
            <person name="Feng X."/>
        </authorList>
    </citation>
    <scope>NUCLEOTIDE SEQUENCE [LARGE SCALE GENOMIC DNA]</scope>
    <source>
        <strain evidence="2 3">N1E253</strain>
    </source>
</reference>
<dbReference type="Proteomes" id="UP000557872">
    <property type="component" value="Unassembled WGS sequence"/>
</dbReference>
<dbReference type="InterPro" id="IPR016040">
    <property type="entry name" value="NAD(P)-bd_dom"/>
</dbReference>
<dbReference type="Gene3D" id="3.40.50.720">
    <property type="entry name" value="NAD(P)-binding Rossmann-like Domain"/>
    <property type="match status" value="1"/>
</dbReference>
<comment type="caution">
    <text evidence="2">The sequence shown here is derived from an EMBL/GenBank/DDBJ whole genome shotgun (WGS) entry which is preliminary data.</text>
</comment>
<evidence type="ECO:0000313" key="2">
    <source>
        <dbReference type="EMBL" id="NWK57111.1"/>
    </source>
</evidence>
<organism evidence="2 3">
    <name type="scientific">Oceaniferula marina</name>
    <dbReference type="NCBI Taxonomy" id="2748318"/>
    <lineage>
        <taxon>Bacteria</taxon>
        <taxon>Pseudomonadati</taxon>
        <taxon>Verrucomicrobiota</taxon>
        <taxon>Verrucomicrobiia</taxon>
        <taxon>Verrucomicrobiales</taxon>
        <taxon>Verrucomicrobiaceae</taxon>
        <taxon>Oceaniferula</taxon>
    </lineage>
</organism>
<dbReference type="Pfam" id="PF11066">
    <property type="entry name" value="DUF2867"/>
    <property type="match status" value="1"/>
</dbReference>
<keyword evidence="3" id="KW-1185">Reference proteome</keyword>
<dbReference type="Pfam" id="PF13460">
    <property type="entry name" value="NAD_binding_10"/>
    <property type="match status" value="1"/>
</dbReference>
<dbReference type="PANTHER" id="PTHR48079:SF6">
    <property type="entry name" value="NAD(P)-BINDING DOMAIN-CONTAINING PROTEIN-RELATED"/>
    <property type="match status" value="1"/>
</dbReference>
<proteinExistence type="predicted"/>
<dbReference type="EMBL" id="JACBAZ010000008">
    <property type="protein sequence ID" value="NWK57111.1"/>
    <property type="molecule type" value="Genomic_DNA"/>
</dbReference>
<gene>
    <name evidence="2" type="ORF">HW115_15930</name>
</gene>
<name>A0A851GMP6_9BACT</name>
<dbReference type="AlphaFoldDB" id="A0A851GMP6"/>
<dbReference type="RefSeq" id="WP_178933944.1">
    <property type="nucleotide sequence ID" value="NZ_JACBAZ010000008.1"/>
</dbReference>
<dbReference type="InterPro" id="IPR051783">
    <property type="entry name" value="NAD(P)-dependent_oxidoreduct"/>
</dbReference>
<evidence type="ECO:0000313" key="3">
    <source>
        <dbReference type="Proteomes" id="UP000557872"/>
    </source>
</evidence>
<dbReference type="PANTHER" id="PTHR48079">
    <property type="entry name" value="PROTEIN YEEZ"/>
    <property type="match status" value="1"/>
</dbReference>
<dbReference type="SUPFAM" id="SSF51735">
    <property type="entry name" value="NAD(P)-binding Rossmann-fold domains"/>
    <property type="match status" value="1"/>
</dbReference>
<protein>
    <submittedName>
        <fullName evidence="2">SDR family oxidoreductase</fullName>
    </submittedName>
</protein>
<dbReference type="GO" id="GO:0005737">
    <property type="term" value="C:cytoplasm"/>
    <property type="evidence" value="ECO:0007669"/>
    <property type="project" value="TreeGrafter"/>
</dbReference>
<dbReference type="InterPro" id="IPR036291">
    <property type="entry name" value="NAD(P)-bd_dom_sf"/>
</dbReference>
<accession>A0A851GMP6</accession>
<dbReference type="GO" id="GO:0004029">
    <property type="term" value="F:aldehyde dehydrogenase (NAD+) activity"/>
    <property type="evidence" value="ECO:0007669"/>
    <property type="project" value="TreeGrafter"/>
</dbReference>